<evidence type="ECO:0000313" key="3">
    <source>
        <dbReference type="Proteomes" id="UP000012073"/>
    </source>
</evidence>
<proteinExistence type="predicted"/>
<accession>R7QL52</accession>
<evidence type="ECO:0000313" key="2">
    <source>
        <dbReference type="EMBL" id="CDF38216.1"/>
    </source>
</evidence>
<dbReference type="EMBL" id="HG001903">
    <property type="protein sequence ID" value="CDF38216.1"/>
    <property type="molecule type" value="Genomic_DNA"/>
</dbReference>
<feature type="chain" id="PRO_5004442808" description="Secreted protein" evidence="1">
    <location>
        <begin position="28"/>
        <end position="87"/>
    </location>
</feature>
<dbReference type="KEGG" id="ccp:CHC_T00000560001"/>
<protein>
    <recommendedName>
        <fullName evidence="4">Secreted protein</fullName>
    </recommendedName>
</protein>
<reference evidence="3" key="1">
    <citation type="journal article" date="2013" name="Proc. Natl. Acad. Sci. U.S.A.">
        <title>Genome structure and metabolic features in the red seaweed Chondrus crispus shed light on evolution of the Archaeplastida.</title>
        <authorList>
            <person name="Collen J."/>
            <person name="Porcel B."/>
            <person name="Carre W."/>
            <person name="Ball S.G."/>
            <person name="Chaparro C."/>
            <person name="Tonon T."/>
            <person name="Barbeyron T."/>
            <person name="Michel G."/>
            <person name="Noel B."/>
            <person name="Valentin K."/>
            <person name="Elias M."/>
            <person name="Artiguenave F."/>
            <person name="Arun A."/>
            <person name="Aury J.M."/>
            <person name="Barbosa-Neto J.F."/>
            <person name="Bothwell J.H."/>
            <person name="Bouget F.Y."/>
            <person name="Brillet L."/>
            <person name="Cabello-Hurtado F."/>
            <person name="Capella-Gutierrez S."/>
            <person name="Charrier B."/>
            <person name="Cladiere L."/>
            <person name="Cock J.M."/>
            <person name="Coelho S.M."/>
            <person name="Colleoni C."/>
            <person name="Czjzek M."/>
            <person name="Da Silva C."/>
            <person name="Delage L."/>
            <person name="Denoeud F."/>
            <person name="Deschamps P."/>
            <person name="Dittami S.M."/>
            <person name="Gabaldon T."/>
            <person name="Gachon C.M."/>
            <person name="Groisillier A."/>
            <person name="Herve C."/>
            <person name="Jabbari K."/>
            <person name="Katinka M."/>
            <person name="Kloareg B."/>
            <person name="Kowalczyk N."/>
            <person name="Labadie K."/>
            <person name="Leblanc C."/>
            <person name="Lopez P.J."/>
            <person name="McLachlan D.H."/>
            <person name="Meslet-Cladiere L."/>
            <person name="Moustafa A."/>
            <person name="Nehr Z."/>
            <person name="Nyvall Collen P."/>
            <person name="Panaud O."/>
            <person name="Partensky F."/>
            <person name="Poulain J."/>
            <person name="Rensing S.A."/>
            <person name="Rousvoal S."/>
            <person name="Samson G."/>
            <person name="Symeonidi A."/>
            <person name="Weissenbach J."/>
            <person name="Zambounis A."/>
            <person name="Wincker P."/>
            <person name="Boyen C."/>
        </authorList>
    </citation>
    <scope>NUCLEOTIDE SEQUENCE [LARGE SCALE GENOMIC DNA]</scope>
    <source>
        <strain evidence="3">cv. Stackhouse</strain>
    </source>
</reference>
<sequence length="87" mass="10019">MSSPRILRVVFWYLPSLAAWSMKLVAASSLSEGMKSRRITYPSDTKERFCWSESARVSIPMRKRVDRGYCSCGCRDRCDNVEKTCLT</sequence>
<evidence type="ECO:0008006" key="4">
    <source>
        <dbReference type="Google" id="ProtNLM"/>
    </source>
</evidence>
<evidence type="ECO:0000256" key="1">
    <source>
        <dbReference type="SAM" id="SignalP"/>
    </source>
</evidence>
<dbReference type="AlphaFoldDB" id="R7QL52"/>
<organism evidence="2 3">
    <name type="scientific">Chondrus crispus</name>
    <name type="common">Carrageen Irish moss</name>
    <name type="synonym">Polymorpha crispa</name>
    <dbReference type="NCBI Taxonomy" id="2769"/>
    <lineage>
        <taxon>Eukaryota</taxon>
        <taxon>Rhodophyta</taxon>
        <taxon>Florideophyceae</taxon>
        <taxon>Rhodymeniophycidae</taxon>
        <taxon>Gigartinales</taxon>
        <taxon>Gigartinaceae</taxon>
        <taxon>Chondrus</taxon>
    </lineage>
</organism>
<keyword evidence="1" id="KW-0732">Signal</keyword>
<dbReference type="RefSeq" id="XP_005718101.1">
    <property type="nucleotide sequence ID" value="XM_005718044.1"/>
</dbReference>
<gene>
    <name evidence="2" type="ORF">CHC_T00000560001</name>
</gene>
<name>R7QL52_CHOCR</name>
<dbReference type="Proteomes" id="UP000012073">
    <property type="component" value="Unassembled WGS sequence"/>
</dbReference>
<feature type="signal peptide" evidence="1">
    <location>
        <begin position="1"/>
        <end position="27"/>
    </location>
</feature>
<dbReference type="Gramene" id="CDF38216">
    <property type="protein sequence ID" value="CDF38216"/>
    <property type="gene ID" value="CHC_T00000560001"/>
</dbReference>
<keyword evidence="3" id="KW-1185">Reference proteome</keyword>
<dbReference type="GeneID" id="17325818"/>